<dbReference type="PROSITE" id="PS00028">
    <property type="entry name" value="ZINC_FINGER_C2H2_1"/>
    <property type="match status" value="1"/>
</dbReference>
<evidence type="ECO:0000256" key="1">
    <source>
        <dbReference type="ARBA" id="ARBA00004123"/>
    </source>
</evidence>
<feature type="domain" description="C2H2-type" evidence="9">
    <location>
        <begin position="46"/>
        <end position="75"/>
    </location>
</feature>
<feature type="compositionally biased region" description="Low complexity" evidence="8">
    <location>
        <begin position="81"/>
        <end position="97"/>
    </location>
</feature>
<comment type="subcellular location">
    <subcellularLocation>
        <location evidence="1">Nucleus</location>
    </subcellularLocation>
</comment>
<dbReference type="InterPro" id="IPR051059">
    <property type="entry name" value="VerF-like"/>
</dbReference>
<keyword evidence="4 7" id="KW-0863">Zinc-finger</keyword>
<comment type="caution">
    <text evidence="10">The sequence shown here is derived from an EMBL/GenBank/DDBJ whole genome shotgun (WGS) entry which is preliminary data.</text>
</comment>
<keyword evidence="2" id="KW-0479">Metal-binding</keyword>
<evidence type="ECO:0000313" key="10">
    <source>
        <dbReference type="EMBL" id="ORZ16419.1"/>
    </source>
</evidence>
<dbReference type="PANTHER" id="PTHR40626:SF32">
    <property type="entry name" value="ZINC FINGER PROTEIN RST2"/>
    <property type="match status" value="1"/>
</dbReference>
<dbReference type="FunFam" id="3.30.160.60:FF:002343">
    <property type="entry name" value="Zinc finger protein 33A"/>
    <property type="match status" value="1"/>
</dbReference>
<name>A0A1X2IH46_9FUNG</name>
<dbReference type="GO" id="GO:0000978">
    <property type="term" value="F:RNA polymerase II cis-regulatory region sequence-specific DNA binding"/>
    <property type="evidence" value="ECO:0007669"/>
    <property type="project" value="InterPro"/>
</dbReference>
<feature type="compositionally biased region" description="Low complexity" evidence="8">
    <location>
        <begin position="136"/>
        <end position="156"/>
    </location>
</feature>
<accession>A0A1X2IH46</accession>
<dbReference type="AlphaFoldDB" id="A0A1X2IH46"/>
<sequence>MPSSIQKKQRSTKLFQCTGYGDCKMVFTRGEHLARHVRKHTGEKPFPCIIPDCNKSFSRFDNMMQHTQTHRREFQSFELEQQQLQQQQQRYSHYQQQPRASTIVSNEKDSRIMLHQPSSPMNYSPDIISNYHERSSLGSESPASLSSASMMDSGSSSEDDYDDYDDEAHYHQHRQQHHHHHDVHDNWMDHSYRRLSVADMCNPMDQPPLKGNRLTNDEVEVIQAFGQLRQAT</sequence>
<evidence type="ECO:0000256" key="7">
    <source>
        <dbReference type="PROSITE-ProRule" id="PRU00042"/>
    </source>
</evidence>
<dbReference type="Proteomes" id="UP000193560">
    <property type="component" value="Unassembled WGS sequence"/>
</dbReference>
<keyword evidence="6" id="KW-0539">Nucleus</keyword>
<dbReference type="SMART" id="SM00355">
    <property type="entry name" value="ZnF_C2H2"/>
    <property type="match status" value="2"/>
</dbReference>
<dbReference type="STRING" id="90262.A0A1X2IH46"/>
<dbReference type="Pfam" id="PF00096">
    <property type="entry name" value="zf-C2H2"/>
    <property type="match status" value="2"/>
</dbReference>
<evidence type="ECO:0000256" key="8">
    <source>
        <dbReference type="SAM" id="MobiDB-lite"/>
    </source>
</evidence>
<dbReference type="GO" id="GO:0005634">
    <property type="term" value="C:nucleus"/>
    <property type="evidence" value="ECO:0007669"/>
    <property type="project" value="UniProtKB-SubCell"/>
</dbReference>
<proteinExistence type="predicted"/>
<evidence type="ECO:0000256" key="4">
    <source>
        <dbReference type="ARBA" id="ARBA00022771"/>
    </source>
</evidence>
<dbReference type="OrthoDB" id="10018191at2759"/>
<gene>
    <name evidence="10" type="ORF">BCR42DRAFT_414999</name>
</gene>
<keyword evidence="11" id="KW-1185">Reference proteome</keyword>
<protein>
    <recommendedName>
        <fullName evidence="9">C2H2-type domain-containing protein</fullName>
    </recommendedName>
</protein>
<dbReference type="PROSITE" id="PS50157">
    <property type="entry name" value="ZINC_FINGER_C2H2_2"/>
    <property type="match status" value="2"/>
</dbReference>
<keyword evidence="3" id="KW-0677">Repeat</keyword>
<evidence type="ECO:0000313" key="11">
    <source>
        <dbReference type="Proteomes" id="UP000193560"/>
    </source>
</evidence>
<feature type="domain" description="C2H2-type" evidence="9">
    <location>
        <begin position="15"/>
        <end position="45"/>
    </location>
</feature>
<dbReference type="PANTHER" id="PTHR40626">
    <property type="entry name" value="MIP31509P"/>
    <property type="match status" value="1"/>
</dbReference>
<dbReference type="SUPFAM" id="SSF57667">
    <property type="entry name" value="beta-beta-alpha zinc fingers"/>
    <property type="match status" value="1"/>
</dbReference>
<dbReference type="GO" id="GO:0008270">
    <property type="term" value="F:zinc ion binding"/>
    <property type="evidence" value="ECO:0007669"/>
    <property type="project" value="UniProtKB-KW"/>
</dbReference>
<dbReference type="GO" id="GO:0000981">
    <property type="term" value="F:DNA-binding transcription factor activity, RNA polymerase II-specific"/>
    <property type="evidence" value="ECO:0007669"/>
    <property type="project" value="InterPro"/>
</dbReference>
<evidence type="ECO:0000259" key="9">
    <source>
        <dbReference type="PROSITE" id="PS50157"/>
    </source>
</evidence>
<dbReference type="Gene3D" id="3.30.160.60">
    <property type="entry name" value="Classic Zinc Finger"/>
    <property type="match status" value="2"/>
</dbReference>
<evidence type="ECO:0000256" key="6">
    <source>
        <dbReference type="ARBA" id="ARBA00023242"/>
    </source>
</evidence>
<dbReference type="GO" id="GO:0000785">
    <property type="term" value="C:chromatin"/>
    <property type="evidence" value="ECO:0007669"/>
    <property type="project" value="TreeGrafter"/>
</dbReference>
<dbReference type="EMBL" id="MCGE01000011">
    <property type="protein sequence ID" value="ORZ16419.1"/>
    <property type="molecule type" value="Genomic_DNA"/>
</dbReference>
<feature type="region of interest" description="Disordered" evidence="8">
    <location>
        <begin position="81"/>
        <end position="102"/>
    </location>
</feature>
<dbReference type="InterPro" id="IPR036236">
    <property type="entry name" value="Znf_C2H2_sf"/>
</dbReference>
<evidence type="ECO:0000256" key="2">
    <source>
        <dbReference type="ARBA" id="ARBA00022723"/>
    </source>
</evidence>
<evidence type="ECO:0000256" key="3">
    <source>
        <dbReference type="ARBA" id="ARBA00022737"/>
    </source>
</evidence>
<dbReference type="InterPro" id="IPR013087">
    <property type="entry name" value="Znf_C2H2_type"/>
</dbReference>
<reference evidence="10 11" key="1">
    <citation type="submission" date="2016-07" db="EMBL/GenBank/DDBJ databases">
        <title>Pervasive Adenine N6-methylation of Active Genes in Fungi.</title>
        <authorList>
            <consortium name="DOE Joint Genome Institute"/>
            <person name="Mondo S.J."/>
            <person name="Dannebaum R.O."/>
            <person name="Kuo R.C."/>
            <person name="Labutti K."/>
            <person name="Haridas S."/>
            <person name="Kuo A."/>
            <person name="Salamov A."/>
            <person name="Ahrendt S.R."/>
            <person name="Lipzen A."/>
            <person name="Sullivan W."/>
            <person name="Andreopoulos W.B."/>
            <person name="Clum A."/>
            <person name="Lindquist E."/>
            <person name="Daum C."/>
            <person name="Ramamoorthy G.K."/>
            <person name="Gryganskyi A."/>
            <person name="Culley D."/>
            <person name="Magnuson J.K."/>
            <person name="James T.Y."/>
            <person name="O'Malley M.A."/>
            <person name="Stajich J.E."/>
            <person name="Spatafora J.W."/>
            <person name="Visel A."/>
            <person name="Grigoriev I.V."/>
        </authorList>
    </citation>
    <scope>NUCLEOTIDE SEQUENCE [LARGE SCALE GENOMIC DNA]</scope>
    <source>
        <strain evidence="10 11">NRRL 1336</strain>
    </source>
</reference>
<feature type="region of interest" description="Disordered" evidence="8">
    <location>
        <begin position="133"/>
        <end position="164"/>
    </location>
</feature>
<keyword evidence="5" id="KW-0862">Zinc</keyword>
<evidence type="ECO:0000256" key="5">
    <source>
        <dbReference type="ARBA" id="ARBA00022833"/>
    </source>
</evidence>
<organism evidence="10 11">
    <name type="scientific">Absidia repens</name>
    <dbReference type="NCBI Taxonomy" id="90262"/>
    <lineage>
        <taxon>Eukaryota</taxon>
        <taxon>Fungi</taxon>
        <taxon>Fungi incertae sedis</taxon>
        <taxon>Mucoromycota</taxon>
        <taxon>Mucoromycotina</taxon>
        <taxon>Mucoromycetes</taxon>
        <taxon>Mucorales</taxon>
        <taxon>Cunninghamellaceae</taxon>
        <taxon>Absidia</taxon>
    </lineage>
</organism>